<comment type="caution">
    <text evidence="1">The sequence shown here is derived from an EMBL/GenBank/DDBJ whole genome shotgun (WGS) entry which is preliminary data.</text>
</comment>
<gene>
    <name evidence="1" type="ORF">HAX54_045538</name>
</gene>
<keyword evidence="2" id="KW-1185">Reference proteome</keyword>
<dbReference type="Proteomes" id="UP000823775">
    <property type="component" value="Unassembled WGS sequence"/>
</dbReference>
<feature type="non-terminal residue" evidence="1">
    <location>
        <position position="71"/>
    </location>
</feature>
<protein>
    <submittedName>
        <fullName evidence="1">Uncharacterized protein</fullName>
    </submittedName>
</protein>
<accession>A0ABS8SR21</accession>
<dbReference type="EMBL" id="JACEIK010000707">
    <property type="protein sequence ID" value="MCD7461215.1"/>
    <property type="molecule type" value="Genomic_DNA"/>
</dbReference>
<name>A0ABS8SR21_DATST</name>
<evidence type="ECO:0000313" key="2">
    <source>
        <dbReference type="Proteomes" id="UP000823775"/>
    </source>
</evidence>
<evidence type="ECO:0000313" key="1">
    <source>
        <dbReference type="EMBL" id="MCD7461215.1"/>
    </source>
</evidence>
<feature type="non-terminal residue" evidence="1">
    <location>
        <position position="1"/>
    </location>
</feature>
<proteinExistence type="predicted"/>
<organism evidence="1 2">
    <name type="scientific">Datura stramonium</name>
    <name type="common">Jimsonweed</name>
    <name type="synonym">Common thornapple</name>
    <dbReference type="NCBI Taxonomy" id="4076"/>
    <lineage>
        <taxon>Eukaryota</taxon>
        <taxon>Viridiplantae</taxon>
        <taxon>Streptophyta</taxon>
        <taxon>Embryophyta</taxon>
        <taxon>Tracheophyta</taxon>
        <taxon>Spermatophyta</taxon>
        <taxon>Magnoliopsida</taxon>
        <taxon>eudicotyledons</taxon>
        <taxon>Gunneridae</taxon>
        <taxon>Pentapetalae</taxon>
        <taxon>asterids</taxon>
        <taxon>lamiids</taxon>
        <taxon>Solanales</taxon>
        <taxon>Solanaceae</taxon>
        <taxon>Solanoideae</taxon>
        <taxon>Datureae</taxon>
        <taxon>Datura</taxon>
    </lineage>
</organism>
<reference evidence="1 2" key="1">
    <citation type="journal article" date="2021" name="BMC Genomics">
        <title>Datura genome reveals duplications of psychoactive alkaloid biosynthetic genes and high mutation rate following tissue culture.</title>
        <authorList>
            <person name="Rajewski A."/>
            <person name="Carter-House D."/>
            <person name="Stajich J."/>
            <person name="Litt A."/>
        </authorList>
    </citation>
    <scope>NUCLEOTIDE SEQUENCE [LARGE SCALE GENOMIC DNA]</scope>
    <source>
        <strain evidence="1">AR-01</strain>
    </source>
</reference>
<sequence length="71" mass="7598">VGTSRVHPIEADPYEAQYEAVTLSPELISLARDIPTAEHALRAAAPPLVATDQELRVAVQLLAKVVVGQLQ</sequence>